<dbReference type="EMBL" id="AMCI01008812">
    <property type="protein sequence ID" value="EJW90486.1"/>
    <property type="molecule type" value="Genomic_DNA"/>
</dbReference>
<reference evidence="1" key="1">
    <citation type="journal article" date="2012" name="PLoS ONE">
        <title>Gene sets for utilization of primary and secondary nutrition supplies in the distal gut of endangered iberian lynx.</title>
        <authorList>
            <person name="Alcaide M."/>
            <person name="Messina E."/>
            <person name="Richter M."/>
            <person name="Bargiela R."/>
            <person name="Peplies J."/>
            <person name="Huws S.A."/>
            <person name="Newbold C.J."/>
            <person name="Golyshin P.N."/>
            <person name="Simon M.A."/>
            <person name="Lopez G."/>
            <person name="Yakimov M.M."/>
            <person name="Ferrer M."/>
        </authorList>
    </citation>
    <scope>NUCLEOTIDE SEQUENCE</scope>
</reference>
<comment type="caution">
    <text evidence="1">The sequence shown here is derived from an EMBL/GenBank/DDBJ whole genome shotgun (WGS) entry which is preliminary data.</text>
</comment>
<gene>
    <name evidence="1" type="ORF">EVA_21410</name>
</gene>
<accession>J9F6G9</accession>
<name>J9F6G9_9ZZZZ</name>
<feature type="non-terminal residue" evidence="1">
    <location>
        <position position="1"/>
    </location>
</feature>
<sequence>LLTIRILKSTVGLARADWQF</sequence>
<dbReference type="AlphaFoldDB" id="J9F6G9"/>
<organism evidence="1">
    <name type="scientific">gut metagenome</name>
    <dbReference type="NCBI Taxonomy" id="749906"/>
    <lineage>
        <taxon>unclassified sequences</taxon>
        <taxon>metagenomes</taxon>
        <taxon>organismal metagenomes</taxon>
    </lineage>
</organism>
<proteinExistence type="predicted"/>
<evidence type="ECO:0000313" key="1">
    <source>
        <dbReference type="EMBL" id="EJW90486.1"/>
    </source>
</evidence>
<protein>
    <submittedName>
        <fullName evidence="1">Uncharacterized protein</fullName>
    </submittedName>
</protein>